<accession>A0AA40EKX0</accession>
<keyword evidence="1" id="KW-1133">Transmembrane helix</keyword>
<gene>
    <name evidence="2" type="ORF">B0T18DRAFT_419715</name>
</gene>
<dbReference type="EMBL" id="JAUKUD010000006">
    <property type="protein sequence ID" value="KAK0741220.1"/>
    <property type="molecule type" value="Genomic_DNA"/>
</dbReference>
<reference evidence="2" key="1">
    <citation type="submission" date="2023-06" db="EMBL/GenBank/DDBJ databases">
        <title>Genome-scale phylogeny and comparative genomics of the fungal order Sordariales.</title>
        <authorList>
            <consortium name="Lawrence Berkeley National Laboratory"/>
            <person name="Hensen N."/>
            <person name="Bonometti L."/>
            <person name="Westerberg I."/>
            <person name="Brannstrom I.O."/>
            <person name="Guillou S."/>
            <person name="Cros-Aarteil S."/>
            <person name="Calhoun S."/>
            <person name="Haridas S."/>
            <person name="Kuo A."/>
            <person name="Mondo S."/>
            <person name="Pangilinan J."/>
            <person name="Riley R."/>
            <person name="LaButti K."/>
            <person name="Andreopoulos B."/>
            <person name="Lipzen A."/>
            <person name="Chen C."/>
            <person name="Yanf M."/>
            <person name="Daum C."/>
            <person name="Ng V."/>
            <person name="Clum A."/>
            <person name="Steindorff A."/>
            <person name="Ohm R."/>
            <person name="Martin F."/>
            <person name="Silar P."/>
            <person name="Natvig D."/>
            <person name="Lalanne C."/>
            <person name="Gautier V."/>
            <person name="Ament-velasquez S.L."/>
            <person name="Kruys A."/>
            <person name="Hutchinson M.I."/>
            <person name="Powell A.J."/>
            <person name="Barry K."/>
            <person name="Miller A.N."/>
            <person name="Grigoriev I.V."/>
            <person name="Debuchy R."/>
            <person name="Gladieux P."/>
            <person name="Thoren M.H."/>
            <person name="Johannesson H."/>
        </authorList>
    </citation>
    <scope>NUCLEOTIDE SEQUENCE</scope>
    <source>
        <strain evidence="2">SMH3187-1</strain>
    </source>
</reference>
<keyword evidence="3" id="KW-1185">Reference proteome</keyword>
<sequence>MAGLETPFCGFYFSCFSLLGVMFFFVHHTLFGFLSTFLSLSHSLSRLLVVLAVVRLFLPVDTHAGHVSTMCAARDGKR</sequence>
<name>A0AA40EKX0_9PEZI</name>
<keyword evidence="1" id="KW-0472">Membrane</keyword>
<evidence type="ECO:0000313" key="3">
    <source>
        <dbReference type="Proteomes" id="UP001172155"/>
    </source>
</evidence>
<protein>
    <submittedName>
        <fullName evidence="2">Uncharacterized protein</fullName>
    </submittedName>
</protein>
<dbReference type="AlphaFoldDB" id="A0AA40EKX0"/>
<feature type="transmembrane region" description="Helical" evidence="1">
    <location>
        <begin position="12"/>
        <end position="34"/>
    </location>
</feature>
<feature type="transmembrane region" description="Helical" evidence="1">
    <location>
        <begin position="40"/>
        <end position="58"/>
    </location>
</feature>
<evidence type="ECO:0000313" key="2">
    <source>
        <dbReference type="EMBL" id="KAK0741220.1"/>
    </source>
</evidence>
<keyword evidence="1" id="KW-0812">Transmembrane</keyword>
<organism evidence="2 3">
    <name type="scientific">Schizothecium vesticola</name>
    <dbReference type="NCBI Taxonomy" id="314040"/>
    <lineage>
        <taxon>Eukaryota</taxon>
        <taxon>Fungi</taxon>
        <taxon>Dikarya</taxon>
        <taxon>Ascomycota</taxon>
        <taxon>Pezizomycotina</taxon>
        <taxon>Sordariomycetes</taxon>
        <taxon>Sordariomycetidae</taxon>
        <taxon>Sordariales</taxon>
        <taxon>Schizotheciaceae</taxon>
        <taxon>Schizothecium</taxon>
    </lineage>
</organism>
<proteinExistence type="predicted"/>
<evidence type="ECO:0000256" key="1">
    <source>
        <dbReference type="SAM" id="Phobius"/>
    </source>
</evidence>
<dbReference type="Proteomes" id="UP001172155">
    <property type="component" value="Unassembled WGS sequence"/>
</dbReference>
<comment type="caution">
    <text evidence="2">The sequence shown here is derived from an EMBL/GenBank/DDBJ whole genome shotgun (WGS) entry which is preliminary data.</text>
</comment>